<dbReference type="EMBL" id="LSBJ02000001">
    <property type="protein sequence ID" value="OAQ73370.1"/>
    <property type="molecule type" value="Genomic_DNA"/>
</dbReference>
<dbReference type="RefSeq" id="XP_018149453.1">
    <property type="nucleotide sequence ID" value="XM_018293048.1"/>
</dbReference>
<proteinExistence type="predicted"/>
<dbReference type="AlphaFoldDB" id="A0A179G786"/>
<dbReference type="GeneID" id="28857042"/>
<gene>
    <name evidence="1" type="ORF">VFPPC_15295</name>
</gene>
<dbReference type="KEGG" id="pchm:VFPPC_15295"/>
<sequence length="111" mass="12636">MLPELNVTWIQVCPPESLTIEKVEKLHYYFVILAQKCPCFCKSKASNGSNPSFGSGFYYSSSRQVGHQPWQSYSCAQLQRAEFQHPNKCRLCMFDYTPFSPPFGEAAESIP</sequence>
<name>A0A179G786_METCM</name>
<accession>A0A179G786</accession>
<evidence type="ECO:0000313" key="1">
    <source>
        <dbReference type="EMBL" id="OAQ73370.1"/>
    </source>
</evidence>
<comment type="caution">
    <text evidence="1">The sequence shown here is derived from an EMBL/GenBank/DDBJ whole genome shotgun (WGS) entry which is preliminary data.</text>
</comment>
<reference evidence="1 2" key="1">
    <citation type="journal article" date="2016" name="PLoS Pathog.">
        <title>Biosynthesis of antibiotic leucinostatins in bio-control fungus Purpureocillium lilacinum and their inhibition on phytophthora revealed by genome mining.</title>
        <authorList>
            <person name="Wang G."/>
            <person name="Liu Z."/>
            <person name="Lin R."/>
            <person name="Li E."/>
            <person name="Mao Z."/>
            <person name="Ling J."/>
            <person name="Yang Y."/>
            <person name="Yin W.B."/>
            <person name="Xie B."/>
        </authorList>
    </citation>
    <scope>NUCLEOTIDE SEQUENCE [LARGE SCALE GENOMIC DNA]</scope>
    <source>
        <strain evidence="1">170</strain>
    </source>
</reference>
<evidence type="ECO:0000313" key="2">
    <source>
        <dbReference type="Proteomes" id="UP000078397"/>
    </source>
</evidence>
<protein>
    <submittedName>
        <fullName evidence="1">Uncharacterized protein</fullName>
    </submittedName>
</protein>
<dbReference type="Proteomes" id="UP000078397">
    <property type="component" value="Unassembled WGS sequence"/>
</dbReference>
<keyword evidence="2" id="KW-1185">Reference proteome</keyword>
<organism evidence="1 2">
    <name type="scientific">Pochonia chlamydosporia 170</name>
    <dbReference type="NCBI Taxonomy" id="1380566"/>
    <lineage>
        <taxon>Eukaryota</taxon>
        <taxon>Fungi</taxon>
        <taxon>Dikarya</taxon>
        <taxon>Ascomycota</taxon>
        <taxon>Pezizomycotina</taxon>
        <taxon>Sordariomycetes</taxon>
        <taxon>Hypocreomycetidae</taxon>
        <taxon>Hypocreales</taxon>
        <taxon>Clavicipitaceae</taxon>
        <taxon>Pochonia</taxon>
    </lineage>
</organism>